<dbReference type="PANTHER" id="PTHR48050">
    <property type="entry name" value="STEROL 3-BETA-GLUCOSYLTRANSFERASE"/>
    <property type="match status" value="1"/>
</dbReference>
<evidence type="ECO:0000256" key="1">
    <source>
        <dbReference type="ARBA" id="ARBA00009995"/>
    </source>
</evidence>
<dbReference type="EMBL" id="BNAW01000019">
    <property type="protein sequence ID" value="GHG20931.1"/>
    <property type="molecule type" value="Genomic_DNA"/>
</dbReference>
<dbReference type="RefSeq" id="WP_191313008.1">
    <property type="nucleotide sequence ID" value="NZ_BNAW01000019.1"/>
</dbReference>
<dbReference type="CDD" id="cd03784">
    <property type="entry name" value="GT1_Gtf-like"/>
    <property type="match status" value="1"/>
</dbReference>
<dbReference type="SUPFAM" id="SSF53756">
    <property type="entry name" value="UDP-Glycosyltransferase/glycogen phosphorylase"/>
    <property type="match status" value="1"/>
</dbReference>
<dbReference type="NCBIfam" id="TIGR01426">
    <property type="entry name" value="MGT"/>
    <property type="match status" value="1"/>
</dbReference>
<dbReference type="InterPro" id="IPR006326">
    <property type="entry name" value="UDPGT_MGT-like"/>
</dbReference>
<evidence type="ECO:0000313" key="4">
    <source>
        <dbReference type="EMBL" id="GHG20931.1"/>
    </source>
</evidence>
<gene>
    <name evidence="4" type="primary">yjiC</name>
    <name evidence="4" type="ORF">GCM10017567_44610</name>
</gene>
<sequence>MPENKHPENKHIAFFNYPAHGHLNPALPVVAELVRRGHRVTYAAPRQYAGAVADAGAAVLTYASTTPENWEDVAIPEKPTGDDAANAMLAQVLEGFAPLSAAEERLTGDVPDLIVFDQYAHHTGRLLARKWSLPSVQTCTTFAANAEYSPYARLAELSDVQLDFTHPSFAELGKVFRATLDEHGFADLSVEEFSAGGEDLSVVFLPKSFQLGAETFGDGFVFTGPSLGNGRRAGDGDWPPPAGDRPLLLITMGSHGYENRAEFYRQCVRAFGDVDWTVVMAVGTQVKPAELGPLPSNFDVVPWVPQLEVLRRADALLAHAGMGSTMEALYFGVPPVVVPRLGEQQLIGERLVELGLGRMVMPADADAETLRAAVLGLAGDSAAKERVAKVRDEIRAAGGTSAAADAIEAVAKSR</sequence>
<organism evidence="4 5">
    <name type="scientific">Amycolatopsis bullii</name>
    <dbReference type="NCBI Taxonomy" id="941987"/>
    <lineage>
        <taxon>Bacteria</taxon>
        <taxon>Bacillati</taxon>
        <taxon>Actinomycetota</taxon>
        <taxon>Actinomycetes</taxon>
        <taxon>Pseudonocardiales</taxon>
        <taxon>Pseudonocardiaceae</taxon>
        <taxon>Amycolatopsis</taxon>
    </lineage>
</organism>
<proteinExistence type="inferred from homology"/>
<evidence type="ECO:0000313" key="5">
    <source>
        <dbReference type="Proteomes" id="UP000649955"/>
    </source>
</evidence>
<dbReference type="Pfam" id="PF06722">
    <property type="entry name" value="EryCIII-like_C"/>
    <property type="match status" value="1"/>
</dbReference>
<name>A0ABQ3KFY6_9PSEU</name>
<feature type="domain" description="Erythromycin biosynthesis protein CIII-like C-terminal" evidence="3">
    <location>
        <begin position="268"/>
        <end position="397"/>
    </location>
</feature>
<evidence type="ECO:0000259" key="3">
    <source>
        <dbReference type="Pfam" id="PF06722"/>
    </source>
</evidence>
<protein>
    <submittedName>
        <fullName evidence="4">UDP-glucosyltransferase YjiC</fullName>
    </submittedName>
</protein>
<keyword evidence="2" id="KW-0808">Transferase</keyword>
<dbReference type="InterPro" id="IPR050426">
    <property type="entry name" value="Glycosyltransferase_28"/>
</dbReference>
<dbReference type="InterPro" id="IPR010610">
    <property type="entry name" value="EryCIII-like_C"/>
</dbReference>
<dbReference type="PANTHER" id="PTHR48050:SF13">
    <property type="entry name" value="STEROL 3-BETA-GLUCOSYLTRANSFERASE UGT80A2"/>
    <property type="match status" value="1"/>
</dbReference>
<keyword evidence="5" id="KW-1185">Reference proteome</keyword>
<dbReference type="Gene3D" id="3.40.50.2000">
    <property type="entry name" value="Glycogen Phosphorylase B"/>
    <property type="match status" value="2"/>
</dbReference>
<reference evidence="5" key="1">
    <citation type="journal article" date="2019" name="Int. J. Syst. Evol. Microbiol.">
        <title>The Global Catalogue of Microorganisms (GCM) 10K type strain sequencing project: providing services to taxonomists for standard genome sequencing and annotation.</title>
        <authorList>
            <consortium name="The Broad Institute Genomics Platform"/>
            <consortium name="The Broad Institute Genome Sequencing Center for Infectious Disease"/>
            <person name="Wu L."/>
            <person name="Ma J."/>
        </authorList>
    </citation>
    <scope>NUCLEOTIDE SEQUENCE [LARGE SCALE GENOMIC DNA]</scope>
    <source>
        <strain evidence="5">CGMCC 4.7680</strain>
    </source>
</reference>
<comment type="similarity">
    <text evidence="1">Belongs to the UDP-glycosyltransferase family.</text>
</comment>
<dbReference type="Proteomes" id="UP000649955">
    <property type="component" value="Unassembled WGS sequence"/>
</dbReference>
<dbReference type="InterPro" id="IPR002213">
    <property type="entry name" value="UDP_glucos_trans"/>
</dbReference>
<accession>A0ABQ3KFY6</accession>
<evidence type="ECO:0000256" key="2">
    <source>
        <dbReference type="ARBA" id="ARBA00022679"/>
    </source>
</evidence>
<comment type="caution">
    <text evidence="4">The sequence shown here is derived from an EMBL/GenBank/DDBJ whole genome shotgun (WGS) entry which is preliminary data.</text>
</comment>